<accession>E1QM66</accession>
<dbReference type="Gene3D" id="3.30.70.1230">
    <property type="entry name" value="Nucleotide cyclase"/>
    <property type="match status" value="1"/>
</dbReference>
<evidence type="ECO:0000313" key="3">
    <source>
        <dbReference type="EMBL" id="ADK86651.1"/>
    </source>
</evidence>
<dbReference type="Pfam" id="PF00211">
    <property type="entry name" value="Guanylate_cyc"/>
    <property type="match status" value="1"/>
</dbReference>
<dbReference type="SUPFAM" id="SSF55073">
    <property type="entry name" value="Nucleotide cyclase"/>
    <property type="match status" value="1"/>
</dbReference>
<dbReference type="eggNOG" id="COG2114">
    <property type="taxonomic scope" value="Bacteria"/>
</dbReference>
<feature type="transmembrane region" description="Helical" evidence="1">
    <location>
        <begin position="342"/>
        <end position="362"/>
    </location>
</feature>
<dbReference type="InterPro" id="IPR001054">
    <property type="entry name" value="A/G_cyclase"/>
</dbReference>
<dbReference type="PROSITE" id="PS50125">
    <property type="entry name" value="GUANYLATE_CYCLASE_2"/>
    <property type="match status" value="1"/>
</dbReference>
<dbReference type="SMART" id="SM00044">
    <property type="entry name" value="CYCc"/>
    <property type="match status" value="1"/>
</dbReference>
<feature type="domain" description="Guanylate cyclase" evidence="2">
    <location>
        <begin position="457"/>
        <end position="589"/>
    </location>
</feature>
<dbReference type="InterPro" id="IPR007890">
    <property type="entry name" value="CHASE2"/>
</dbReference>
<dbReference type="GO" id="GO:0006171">
    <property type="term" value="P:cAMP biosynthetic process"/>
    <property type="evidence" value="ECO:0007669"/>
    <property type="project" value="TreeGrafter"/>
</dbReference>
<organism evidence="3 4">
    <name type="scientific">Desulfarculus baarsii (strain ATCC 33931 / DSM 2075 / LMG 7858 / VKM B-1802 / 2st14)</name>
    <dbReference type="NCBI Taxonomy" id="644282"/>
    <lineage>
        <taxon>Bacteria</taxon>
        <taxon>Pseudomonadati</taxon>
        <taxon>Thermodesulfobacteriota</taxon>
        <taxon>Desulfarculia</taxon>
        <taxon>Desulfarculales</taxon>
        <taxon>Desulfarculaceae</taxon>
        <taxon>Desulfarculus</taxon>
    </lineage>
</organism>
<sequence>MSRLKLWRLAALGLLAGLAATLLWGLGALERLEGLSWDVRAKLLARPGPASGQVAVIVVDQASLDWVSAQFQLSWPWPRQVHEAVVAFCRRAGAKAVAFDILFTEPSNLAGDDEALAQALRQGPPTALAGVIGQRLGPDLTPPPWVVARWPAASGLSQWSATAAPEVMARRGLLPVAELGRAAALVGNVAHQPDADQIVRRAEMFRLWDGRLVPSLPLAALLAGGEAGALGLTPGRLSLGRRVVAIDDQARAVLNYRGGPGAHQRLSAARVIRAEMQLREGAPPDVDPKLLAGRYVLVGYSAPGLMDLRVSPLAAAHPGVEIQATALDNLLSGDFINPAPPWLWALLTLAMGPLAALAGGLGGRAWQTVLAGCLLTPLPAVVGLAGYAAGAWLPVAGPTLAALGGLAAAAVHNYATEGRQKRFIRAAFRHYLSPAVIDQLMADPSRLRLGGQRRELSIFFSDLQGFTSISEGLEPQELTTLLNDYLSAMTDIILDEGGTLDKYEGDAIIAFWNAPLDQPDHAARACRAALRCQAELARLRPEFRRRVGQDLFMRVGINSGPVVVGNMGSRERFDYTVLGDAANLASRLEGANKAFGAYLMVSEETWRRTEGAFAGRELGLIRVVGRAQPVRVFEPLAMAAGPVGPTMAAFAQALAALRQGDLPGAAERFAALAPDDPPAAAYARHCQQFLAAGQGWDGVWILGEK</sequence>
<dbReference type="SMART" id="SM01080">
    <property type="entry name" value="CHASE2"/>
    <property type="match status" value="1"/>
</dbReference>
<protein>
    <submittedName>
        <fullName evidence="3">Adenylate/guanylate cyclase with Chase sensor</fullName>
    </submittedName>
</protein>
<name>E1QM66_DESB2</name>
<keyword evidence="1" id="KW-0472">Membrane</keyword>
<evidence type="ECO:0000259" key="2">
    <source>
        <dbReference type="PROSITE" id="PS50125"/>
    </source>
</evidence>
<reference evidence="3 4" key="1">
    <citation type="journal article" date="2010" name="Stand. Genomic Sci.">
        <title>Complete genome sequence of Desulfarculus baarsii type strain (2st14).</title>
        <authorList>
            <person name="Sun H."/>
            <person name="Spring S."/>
            <person name="Lapidus A."/>
            <person name="Davenport K."/>
            <person name="Del Rio T.G."/>
            <person name="Tice H."/>
            <person name="Nolan M."/>
            <person name="Copeland A."/>
            <person name="Cheng J.F."/>
            <person name="Lucas S."/>
            <person name="Tapia R."/>
            <person name="Goodwin L."/>
            <person name="Pitluck S."/>
            <person name="Ivanova N."/>
            <person name="Pagani I."/>
            <person name="Mavromatis K."/>
            <person name="Ovchinnikova G."/>
            <person name="Pati A."/>
            <person name="Chen A."/>
            <person name="Palaniappan K."/>
            <person name="Hauser L."/>
            <person name="Chang Y.J."/>
            <person name="Jeffries C.D."/>
            <person name="Detter J.C."/>
            <person name="Han C."/>
            <person name="Rohde M."/>
            <person name="Brambilla E."/>
            <person name="Goker M."/>
            <person name="Woyke T."/>
            <person name="Bristow J."/>
            <person name="Eisen J.A."/>
            <person name="Markowitz V."/>
            <person name="Hugenholtz P."/>
            <person name="Kyrpides N.C."/>
            <person name="Klenk H.P."/>
            <person name="Land M."/>
        </authorList>
    </citation>
    <scope>NUCLEOTIDE SEQUENCE [LARGE SCALE GENOMIC DNA]</scope>
    <source>
        <strain evidence="4">ATCC 33931 / DSM 2075 / LMG 7858 / VKM B-1802 / 2st14</strain>
    </source>
</reference>
<dbReference type="STRING" id="644282.Deba_3298"/>
<dbReference type="HOGENOM" id="CLU_000445_85_1_7"/>
<keyword evidence="1" id="KW-1133">Transmembrane helix</keyword>
<dbReference type="KEGG" id="dbr:Deba_3298"/>
<dbReference type="GO" id="GO:0035556">
    <property type="term" value="P:intracellular signal transduction"/>
    <property type="evidence" value="ECO:0007669"/>
    <property type="project" value="InterPro"/>
</dbReference>
<keyword evidence="1" id="KW-0812">Transmembrane</keyword>
<evidence type="ECO:0000313" key="4">
    <source>
        <dbReference type="Proteomes" id="UP000009047"/>
    </source>
</evidence>
<dbReference type="RefSeq" id="WP_013260087.1">
    <property type="nucleotide sequence ID" value="NC_014365.1"/>
</dbReference>
<dbReference type="Proteomes" id="UP000009047">
    <property type="component" value="Chromosome"/>
</dbReference>
<proteinExistence type="predicted"/>
<dbReference type="AlphaFoldDB" id="E1QM66"/>
<dbReference type="InterPro" id="IPR050697">
    <property type="entry name" value="Adenylyl/Guanylyl_Cyclase_3/4"/>
</dbReference>
<keyword evidence="4" id="KW-1185">Reference proteome</keyword>
<dbReference type="CDD" id="cd07302">
    <property type="entry name" value="CHD"/>
    <property type="match status" value="1"/>
</dbReference>
<dbReference type="EMBL" id="CP002085">
    <property type="protein sequence ID" value="ADK86651.1"/>
    <property type="molecule type" value="Genomic_DNA"/>
</dbReference>
<dbReference type="Pfam" id="PF05226">
    <property type="entry name" value="CHASE2"/>
    <property type="match status" value="1"/>
</dbReference>
<feature type="transmembrane region" description="Helical" evidence="1">
    <location>
        <begin position="369"/>
        <end position="389"/>
    </location>
</feature>
<dbReference type="PANTHER" id="PTHR43081:SF1">
    <property type="entry name" value="ADENYLATE CYCLASE, TERMINAL-DIFFERENTIATION SPECIFIC"/>
    <property type="match status" value="1"/>
</dbReference>
<gene>
    <name evidence="3" type="ordered locus">Deba_3298</name>
</gene>
<dbReference type="GO" id="GO:0004016">
    <property type="term" value="F:adenylate cyclase activity"/>
    <property type="evidence" value="ECO:0007669"/>
    <property type="project" value="UniProtKB-ARBA"/>
</dbReference>
<dbReference type="eggNOG" id="COG4252">
    <property type="taxonomic scope" value="Bacteria"/>
</dbReference>
<dbReference type="OrthoDB" id="9806735at2"/>
<dbReference type="PANTHER" id="PTHR43081">
    <property type="entry name" value="ADENYLATE CYCLASE, TERMINAL-DIFFERENTIATION SPECIFIC-RELATED"/>
    <property type="match status" value="1"/>
</dbReference>
<evidence type="ECO:0000256" key="1">
    <source>
        <dbReference type="SAM" id="Phobius"/>
    </source>
</evidence>
<dbReference type="InterPro" id="IPR029787">
    <property type="entry name" value="Nucleotide_cyclase"/>
</dbReference>